<evidence type="ECO:0000256" key="1">
    <source>
        <dbReference type="ARBA" id="ARBA00004442"/>
    </source>
</evidence>
<feature type="domain" description="POTRA" evidence="11">
    <location>
        <begin position="239"/>
        <end position="277"/>
    </location>
</feature>
<evidence type="ECO:0000256" key="2">
    <source>
        <dbReference type="ARBA" id="ARBA00010248"/>
    </source>
</evidence>
<keyword evidence="5" id="KW-0812">Transmembrane</keyword>
<accession>A0A377KDX4</accession>
<evidence type="ECO:0000256" key="8">
    <source>
        <dbReference type="ARBA" id="ARBA00023237"/>
    </source>
</evidence>
<proteinExistence type="inferred from homology"/>
<dbReference type="Gene3D" id="3.10.20.310">
    <property type="entry name" value="membrane protein fhac"/>
    <property type="match status" value="3"/>
</dbReference>
<keyword evidence="8" id="KW-0998">Cell outer membrane</keyword>
<feature type="domain" description="TamA POTRA" evidence="12">
    <location>
        <begin position="76"/>
        <end position="150"/>
    </location>
</feature>
<organism evidence="13 14">
    <name type="scientific">Escherichia coli</name>
    <dbReference type="NCBI Taxonomy" id="562"/>
    <lineage>
        <taxon>Bacteria</taxon>
        <taxon>Pseudomonadati</taxon>
        <taxon>Pseudomonadota</taxon>
        <taxon>Gammaproteobacteria</taxon>
        <taxon>Enterobacterales</taxon>
        <taxon>Enterobacteriaceae</taxon>
        <taxon>Escherichia</taxon>
    </lineage>
</organism>
<keyword evidence="4" id="KW-1134">Transmembrane beta strand</keyword>
<evidence type="ECO:0000256" key="7">
    <source>
        <dbReference type="ARBA" id="ARBA00023136"/>
    </source>
</evidence>
<keyword evidence="6" id="KW-0732">Signal</keyword>
<dbReference type="EMBL" id="UGEM01000004">
    <property type="protein sequence ID" value="STP22577.1"/>
    <property type="molecule type" value="Genomic_DNA"/>
</dbReference>
<protein>
    <recommendedName>
        <fullName evidence="3">Translocation and assembly module subunit TamA</fullName>
    </recommendedName>
    <alternativeName>
        <fullName evidence="9">Autotransporter assembly factor TamA</fullName>
    </alternativeName>
</protein>
<comment type="similarity">
    <text evidence="2">Belongs to the TamA family.</text>
</comment>
<dbReference type="Pfam" id="PF17243">
    <property type="entry name" value="POTRA_TamA_1"/>
    <property type="match status" value="1"/>
</dbReference>
<dbReference type="InterPro" id="IPR010827">
    <property type="entry name" value="BamA/TamA_POTRA"/>
</dbReference>
<evidence type="ECO:0000313" key="14">
    <source>
        <dbReference type="Proteomes" id="UP000254181"/>
    </source>
</evidence>
<dbReference type="GO" id="GO:0009279">
    <property type="term" value="C:cell outer membrane"/>
    <property type="evidence" value="ECO:0007669"/>
    <property type="project" value="UniProtKB-SubCell"/>
</dbReference>
<evidence type="ECO:0000313" key="13">
    <source>
        <dbReference type="EMBL" id="STP22577.1"/>
    </source>
</evidence>
<evidence type="ECO:0000256" key="6">
    <source>
        <dbReference type="ARBA" id="ARBA00022729"/>
    </source>
</evidence>
<keyword evidence="7" id="KW-0472">Membrane</keyword>
<comment type="subcellular location">
    <subcellularLocation>
        <location evidence="1">Cell outer membrane</location>
    </subcellularLocation>
</comment>
<dbReference type="InterPro" id="IPR035243">
    <property type="entry name" value="TamA_POTRA_Dom_1"/>
</dbReference>
<sequence length="286" mass="32240">MHTITTVNRSKVKHKKYFGFSLLFNPYYWIFVKPFNGVPGAGKKGYSGENVRYIRQLCCVSLLCLSGSAVAANVRLQVEGLSGQLEKNVRAQLSTIESDEVTPDRRFRARVDDAIREGLKALGYYQPTIEFDLRPPPKKGRQVLIAKVTPGVPVLIGGTDVVLRGGARTDKDYLKLLDTRPAIGTVLNQGDYENFKKSLTSIALRKGYFDSEFTKAQLGIALGLHKAFWDIDYNSGERYRFGHVTFEGSQIRDEYLQNLVPFKEGDEYESKDLAETEPSTFCYRLV</sequence>
<evidence type="ECO:0000259" key="11">
    <source>
        <dbReference type="Pfam" id="PF07244"/>
    </source>
</evidence>
<dbReference type="Pfam" id="PF07244">
    <property type="entry name" value="POTRA"/>
    <property type="match status" value="1"/>
</dbReference>
<evidence type="ECO:0000256" key="4">
    <source>
        <dbReference type="ARBA" id="ARBA00022452"/>
    </source>
</evidence>
<comment type="subunit">
    <text evidence="10">Interacts with TamB to form the translocation and assembly module (TAM).</text>
</comment>
<name>A0A377KDX4_ECOLX</name>
<dbReference type="FunFam" id="3.10.20.310:FF:000008">
    <property type="entry name" value="Outer membrane protein, OMP85 family"/>
    <property type="match status" value="1"/>
</dbReference>
<evidence type="ECO:0000256" key="9">
    <source>
        <dbReference type="ARBA" id="ARBA00033063"/>
    </source>
</evidence>
<reference evidence="13 14" key="1">
    <citation type="submission" date="2018-06" db="EMBL/GenBank/DDBJ databases">
        <authorList>
            <consortium name="Pathogen Informatics"/>
            <person name="Doyle S."/>
        </authorList>
    </citation>
    <scope>NUCLEOTIDE SEQUENCE [LARGE SCALE GENOMIC DNA]</scope>
    <source>
        <strain evidence="13 14">NCTC9075</strain>
    </source>
</reference>
<dbReference type="AlphaFoldDB" id="A0A377KDX4"/>
<evidence type="ECO:0000259" key="12">
    <source>
        <dbReference type="Pfam" id="PF17243"/>
    </source>
</evidence>
<evidence type="ECO:0000256" key="5">
    <source>
        <dbReference type="ARBA" id="ARBA00022692"/>
    </source>
</evidence>
<dbReference type="FunFam" id="3.10.20.310:FF:000007">
    <property type="entry name" value="Outer membrane protein, OMP85 family"/>
    <property type="match status" value="1"/>
</dbReference>
<evidence type="ECO:0000256" key="10">
    <source>
        <dbReference type="ARBA" id="ARBA00093548"/>
    </source>
</evidence>
<dbReference type="Proteomes" id="UP000254181">
    <property type="component" value="Unassembled WGS sequence"/>
</dbReference>
<evidence type="ECO:0000256" key="3">
    <source>
        <dbReference type="ARBA" id="ARBA00015419"/>
    </source>
</evidence>
<gene>
    <name evidence="13" type="ORF">NCTC9075_06068</name>
</gene>